<dbReference type="GO" id="GO:0043190">
    <property type="term" value="C:ATP-binding cassette (ABC) transporter complex"/>
    <property type="evidence" value="ECO:0007669"/>
    <property type="project" value="InterPro"/>
</dbReference>
<feature type="transmembrane region" description="Helical" evidence="5">
    <location>
        <begin position="225"/>
        <end position="243"/>
    </location>
</feature>
<feature type="transmembrane region" description="Helical" evidence="5">
    <location>
        <begin position="21"/>
        <end position="43"/>
    </location>
</feature>
<keyword evidence="4 5" id="KW-0472">Membrane</keyword>
<dbReference type="GO" id="GO:0140359">
    <property type="term" value="F:ABC-type transporter activity"/>
    <property type="evidence" value="ECO:0007669"/>
    <property type="project" value="InterPro"/>
</dbReference>
<accession>A0A1D8GI19</accession>
<sequence length="259" mass="29146">MIKILKVINIARVQLIMRKTSHMWIFVVFIQPLLYLFMIWMILKGSDRKIYTVDTIIGAGMMGTWSSILFSSGADIERERQWGTLEMLVGSPTSLSTIIMGKALTNSFSGIFSMILAYLTILSFNQQVIIKHPLLFCLTLIITLISVSAIGMIVCTLFTLSRAARGLINIMETPIFLLSGIMFPITILPFWSRPASYILSLTWGIEALKKTSGGINNWADYKMDLAILIVLTIFYIILSLWLFKIVENKAKKSATLGVF</sequence>
<evidence type="ECO:0000256" key="4">
    <source>
        <dbReference type="ARBA" id="ARBA00023136"/>
    </source>
</evidence>
<keyword evidence="3 5" id="KW-1133">Transmembrane helix</keyword>
<dbReference type="STRING" id="1424294.Gferi_13910"/>
<dbReference type="KEGG" id="gfe:Gferi_13910"/>
<dbReference type="PROSITE" id="PS51012">
    <property type="entry name" value="ABC_TM2"/>
    <property type="match status" value="1"/>
</dbReference>
<feature type="transmembrane region" description="Helical" evidence="5">
    <location>
        <begin position="173"/>
        <end position="191"/>
    </location>
</feature>
<name>A0A1D8GI19_9FIRM</name>
<evidence type="ECO:0000313" key="7">
    <source>
        <dbReference type="EMBL" id="AOT70571.1"/>
    </source>
</evidence>
<keyword evidence="5" id="KW-0813">Transport</keyword>
<dbReference type="PANTHER" id="PTHR43229">
    <property type="entry name" value="NODULATION PROTEIN J"/>
    <property type="match status" value="1"/>
</dbReference>
<gene>
    <name evidence="7" type="ORF">Gferi_13910</name>
</gene>
<keyword evidence="8" id="KW-1185">Reference proteome</keyword>
<comment type="similarity">
    <text evidence="5">Belongs to the ABC-2 integral membrane protein family.</text>
</comment>
<dbReference type="EMBL" id="CP017269">
    <property type="protein sequence ID" value="AOT70571.1"/>
    <property type="molecule type" value="Genomic_DNA"/>
</dbReference>
<feature type="transmembrane region" description="Helical" evidence="5">
    <location>
        <begin position="133"/>
        <end position="161"/>
    </location>
</feature>
<dbReference type="InterPro" id="IPR000412">
    <property type="entry name" value="ABC_2_transport"/>
</dbReference>
<proteinExistence type="inferred from homology"/>
<evidence type="ECO:0000313" key="8">
    <source>
        <dbReference type="Proteomes" id="UP000095743"/>
    </source>
</evidence>
<dbReference type="PANTHER" id="PTHR43229:SF2">
    <property type="entry name" value="NODULATION PROTEIN J"/>
    <property type="match status" value="1"/>
</dbReference>
<keyword evidence="2 5" id="KW-0812">Transmembrane</keyword>
<dbReference type="InterPro" id="IPR047817">
    <property type="entry name" value="ABC2_TM_bact-type"/>
</dbReference>
<dbReference type="AlphaFoldDB" id="A0A1D8GI19"/>
<evidence type="ECO:0000259" key="6">
    <source>
        <dbReference type="PROSITE" id="PS51012"/>
    </source>
</evidence>
<reference evidence="7 8" key="1">
    <citation type="submission" date="2016-09" db="EMBL/GenBank/DDBJ databases">
        <title>Genomic analysis reveals versatility of anaerobic energy metabolism of Geosporobacter ferrireducens IRF9 of phylum Firmicutes.</title>
        <authorList>
            <person name="Kim S.-J."/>
        </authorList>
    </citation>
    <scope>NUCLEOTIDE SEQUENCE [LARGE SCALE GENOMIC DNA]</scope>
    <source>
        <strain evidence="7 8">IRF9</strain>
    </source>
</reference>
<dbReference type="Proteomes" id="UP000095743">
    <property type="component" value="Chromosome"/>
</dbReference>
<keyword evidence="5" id="KW-1003">Cell membrane</keyword>
<dbReference type="Pfam" id="PF01061">
    <property type="entry name" value="ABC2_membrane"/>
    <property type="match status" value="1"/>
</dbReference>
<dbReference type="PIRSF" id="PIRSF006648">
    <property type="entry name" value="DrrB"/>
    <property type="match status" value="1"/>
</dbReference>
<feature type="transmembrane region" description="Helical" evidence="5">
    <location>
        <begin position="95"/>
        <end position="121"/>
    </location>
</feature>
<comment type="subcellular location">
    <subcellularLocation>
        <location evidence="5">Cell membrane</location>
        <topology evidence="5">Multi-pass membrane protein</topology>
    </subcellularLocation>
    <subcellularLocation>
        <location evidence="1">Membrane</location>
        <topology evidence="1">Multi-pass membrane protein</topology>
    </subcellularLocation>
</comment>
<dbReference type="InterPro" id="IPR051784">
    <property type="entry name" value="Nod_factor_ABC_transporter"/>
</dbReference>
<dbReference type="RefSeq" id="WP_069977453.1">
    <property type="nucleotide sequence ID" value="NZ_CP017269.1"/>
</dbReference>
<dbReference type="PRINTS" id="PR00164">
    <property type="entry name" value="ABC2TRNSPORT"/>
</dbReference>
<evidence type="ECO:0000256" key="1">
    <source>
        <dbReference type="ARBA" id="ARBA00004141"/>
    </source>
</evidence>
<protein>
    <recommendedName>
        <fullName evidence="5">Transport permease protein</fullName>
    </recommendedName>
</protein>
<feature type="transmembrane region" description="Helical" evidence="5">
    <location>
        <begin position="55"/>
        <end position="74"/>
    </location>
</feature>
<dbReference type="InterPro" id="IPR013525">
    <property type="entry name" value="ABC2_TM"/>
</dbReference>
<organism evidence="7 8">
    <name type="scientific">Geosporobacter ferrireducens</name>
    <dbReference type="NCBI Taxonomy" id="1424294"/>
    <lineage>
        <taxon>Bacteria</taxon>
        <taxon>Bacillati</taxon>
        <taxon>Bacillota</taxon>
        <taxon>Clostridia</taxon>
        <taxon>Peptostreptococcales</taxon>
        <taxon>Thermotaleaceae</taxon>
        <taxon>Geosporobacter</taxon>
    </lineage>
</organism>
<feature type="domain" description="ABC transmembrane type-2" evidence="6">
    <location>
        <begin position="20"/>
        <end position="246"/>
    </location>
</feature>
<evidence type="ECO:0000256" key="3">
    <source>
        <dbReference type="ARBA" id="ARBA00022989"/>
    </source>
</evidence>
<evidence type="ECO:0000256" key="2">
    <source>
        <dbReference type="ARBA" id="ARBA00022692"/>
    </source>
</evidence>
<evidence type="ECO:0000256" key="5">
    <source>
        <dbReference type="RuleBase" id="RU361157"/>
    </source>
</evidence>